<dbReference type="AlphaFoldDB" id="A0A9N9CPU3"/>
<sequence length="290" mass="31976">MGSRQVEEDSSREMTANDYTQEVHGYVEAGGPPPPPPKQKKICPGCRLNKFFTAKCHRIKKESDGGDWTKGDDGLIFCSEEHKREKSGQGMGYGDVQITTIKNRVLADIQNKRNAKKGNPPDPLQTAKNAAIAEIDDNVLADIKQKRQAKSKGGGGGSDKNQNLNNLRQEAINQIQVELAKQPSIAEKAILKQIQKLFSSDAYQEKKSEIQAVESHLQKLDPGKFKETVKKSLDEQVKNNGLTESNMDDETKRALAEAKQDPTPEKVAIAKEKVAQNGANNNLNNLLTET</sequence>
<dbReference type="EMBL" id="CAJVPL010002481">
    <property type="protein sequence ID" value="CAG8611494.1"/>
    <property type="molecule type" value="Genomic_DNA"/>
</dbReference>
<keyword evidence="3" id="KW-1185">Reference proteome</keyword>
<dbReference type="Proteomes" id="UP000789831">
    <property type="component" value="Unassembled WGS sequence"/>
</dbReference>
<evidence type="ECO:0000313" key="3">
    <source>
        <dbReference type="Proteomes" id="UP000789831"/>
    </source>
</evidence>
<accession>A0A9N9CPU3</accession>
<gene>
    <name evidence="2" type="ORF">AGERDE_LOCUS9614</name>
</gene>
<comment type="caution">
    <text evidence="2">The sequence shown here is derived from an EMBL/GenBank/DDBJ whole genome shotgun (WGS) entry which is preliminary data.</text>
</comment>
<feature type="region of interest" description="Disordered" evidence="1">
    <location>
        <begin position="1"/>
        <end position="42"/>
    </location>
</feature>
<reference evidence="2" key="1">
    <citation type="submission" date="2021-06" db="EMBL/GenBank/DDBJ databases">
        <authorList>
            <person name="Kallberg Y."/>
            <person name="Tangrot J."/>
            <person name="Rosling A."/>
        </authorList>
    </citation>
    <scope>NUCLEOTIDE SEQUENCE</scope>
    <source>
        <strain evidence="2">MT106</strain>
    </source>
</reference>
<name>A0A9N9CPU3_9GLOM</name>
<evidence type="ECO:0000256" key="1">
    <source>
        <dbReference type="SAM" id="MobiDB-lite"/>
    </source>
</evidence>
<feature type="compositionally biased region" description="Basic and acidic residues" evidence="1">
    <location>
        <begin position="1"/>
        <end position="12"/>
    </location>
</feature>
<organism evidence="2 3">
    <name type="scientific">Ambispora gerdemannii</name>
    <dbReference type="NCBI Taxonomy" id="144530"/>
    <lineage>
        <taxon>Eukaryota</taxon>
        <taxon>Fungi</taxon>
        <taxon>Fungi incertae sedis</taxon>
        <taxon>Mucoromycota</taxon>
        <taxon>Glomeromycotina</taxon>
        <taxon>Glomeromycetes</taxon>
        <taxon>Archaeosporales</taxon>
        <taxon>Ambisporaceae</taxon>
        <taxon>Ambispora</taxon>
    </lineage>
</organism>
<protein>
    <submittedName>
        <fullName evidence="2">10707_t:CDS:1</fullName>
    </submittedName>
</protein>
<dbReference type="OrthoDB" id="2443419at2759"/>
<proteinExistence type="predicted"/>
<evidence type="ECO:0000313" key="2">
    <source>
        <dbReference type="EMBL" id="CAG8611494.1"/>
    </source>
</evidence>
<feature type="region of interest" description="Disordered" evidence="1">
    <location>
        <begin position="236"/>
        <end position="264"/>
    </location>
</feature>
<feature type="compositionally biased region" description="Basic and acidic residues" evidence="1">
    <location>
        <begin position="249"/>
        <end position="264"/>
    </location>
</feature>